<evidence type="ECO:0000256" key="1">
    <source>
        <dbReference type="SAM" id="Phobius"/>
    </source>
</evidence>
<organism evidence="2 3">
    <name type="scientific">Raineyella fluvialis</name>
    <dbReference type="NCBI Taxonomy" id="2662261"/>
    <lineage>
        <taxon>Bacteria</taxon>
        <taxon>Bacillati</taxon>
        <taxon>Actinomycetota</taxon>
        <taxon>Actinomycetes</taxon>
        <taxon>Propionibacteriales</taxon>
        <taxon>Propionibacteriaceae</taxon>
        <taxon>Raineyella</taxon>
    </lineage>
</organism>
<dbReference type="RefSeq" id="WP_153572232.1">
    <property type="nucleotide sequence ID" value="NZ_CP045725.1"/>
</dbReference>
<protein>
    <submittedName>
        <fullName evidence="2">Uncharacterized protein</fullName>
    </submittedName>
</protein>
<accession>A0A5Q2F9X2</accession>
<proteinExistence type="predicted"/>
<feature type="transmembrane region" description="Helical" evidence="1">
    <location>
        <begin position="20"/>
        <end position="39"/>
    </location>
</feature>
<dbReference type="Proteomes" id="UP000386847">
    <property type="component" value="Chromosome"/>
</dbReference>
<keyword evidence="3" id="KW-1185">Reference proteome</keyword>
<dbReference type="EMBL" id="CP045725">
    <property type="protein sequence ID" value="QGF23702.1"/>
    <property type="molecule type" value="Genomic_DNA"/>
</dbReference>
<dbReference type="AlphaFoldDB" id="A0A5Q2F9X2"/>
<keyword evidence="1" id="KW-0812">Transmembrane</keyword>
<evidence type="ECO:0000313" key="2">
    <source>
        <dbReference type="EMBL" id="QGF23702.1"/>
    </source>
</evidence>
<dbReference type="PANTHER" id="PTHR23542:SF1">
    <property type="entry name" value="MAJOR FACILITATOR SUPERFAMILY (MFS) PROFILE DOMAIN-CONTAINING PROTEIN"/>
    <property type="match status" value="1"/>
</dbReference>
<evidence type="ECO:0000313" key="3">
    <source>
        <dbReference type="Proteomes" id="UP000386847"/>
    </source>
</evidence>
<keyword evidence="1" id="KW-1133">Transmembrane helix</keyword>
<dbReference type="KEGG" id="rain:Rai3103_08485"/>
<reference evidence="2 3" key="1">
    <citation type="submission" date="2019-10" db="EMBL/GenBank/DDBJ databases">
        <title>Genomic analysis of Raineyella sp. CBA3103.</title>
        <authorList>
            <person name="Roh S.W."/>
        </authorList>
    </citation>
    <scope>NUCLEOTIDE SEQUENCE [LARGE SCALE GENOMIC DNA]</scope>
    <source>
        <strain evidence="2 3">CBA3103</strain>
    </source>
</reference>
<sequence length="78" mass="8020">MLKRYREVLSLPGAWRFSLAGVMARLPIGMTGLAMVMLISLGYGSYALAGSTTAVYVLAAAICAPDWPGPSTGTGSPG</sequence>
<gene>
    <name evidence="2" type="ORF">Rai3103_08485</name>
</gene>
<name>A0A5Q2F9X2_9ACTN</name>
<dbReference type="PANTHER" id="PTHR23542">
    <property type="match status" value="1"/>
</dbReference>
<keyword evidence="1" id="KW-0472">Membrane</keyword>